<dbReference type="Proteomes" id="UP000460221">
    <property type="component" value="Unassembled WGS sequence"/>
</dbReference>
<dbReference type="InterPro" id="IPR015942">
    <property type="entry name" value="Asp/Glu/hydantoin_racemase"/>
</dbReference>
<evidence type="ECO:0000313" key="2">
    <source>
        <dbReference type="EMBL" id="MTD12344.1"/>
    </source>
</evidence>
<dbReference type="EMBL" id="WLYK01000001">
    <property type="protein sequence ID" value="MTD12344.1"/>
    <property type="molecule type" value="Genomic_DNA"/>
</dbReference>
<protein>
    <submittedName>
        <fullName evidence="2">Asp/Glu racemase</fullName>
    </submittedName>
</protein>
<dbReference type="PANTHER" id="PTHR28047:SF5">
    <property type="entry name" value="PROTEIN DCG1"/>
    <property type="match status" value="1"/>
</dbReference>
<comment type="similarity">
    <text evidence="1">Belongs to the HyuE racemase family.</text>
</comment>
<dbReference type="GO" id="GO:0047661">
    <property type="term" value="F:amino-acid racemase activity"/>
    <property type="evidence" value="ECO:0007669"/>
    <property type="project" value="InterPro"/>
</dbReference>
<sequence length="242" mass="24936">MTGMSLRATVGQVSRGAGALTTAAPGTRIVVINPNSTPAITDQIRAGSSDLAVPKGTRVEVVTSPDGPAAIESDEDSIGCVPALLATALAHPADAYVIACFSDPGIDTLRSASGVPVFGIAESAVLTALARGRRVGVISSVEASVGRHSRYFGRIGLDRRIVADIAVGRGVLDLSDEAAALDVEQVGDRLVSEHEADVIVLGCAGLSHLRTRLQRRWSVPVIDPCRAAVASALASLADRNEQ</sequence>
<evidence type="ECO:0000256" key="1">
    <source>
        <dbReference type="ARBA" id="ARBA00038414"/>
    </source>
</evidence>
<dbReference type="InterPro" id="IPR052186">
    <property type="entry name" value="Hydantoin_racemase-like"/>
</dbReference>
<gene>
    <name evidence="2" type="ORF">GIS00_00110</name>
</gene>
<name>A0A7K1FHJ8_9ACTN</name>
<comment type="caution">
    <text evidence="2">The sequence shown here is derived from an EMBL/GenBank/DDBJ whole genome shotgun (WGS) entry which is preliminary data.</text>
</comment>
<dbReference type="AlphaFoldDB" id="A0A7K1FHJ8"/>
<organism evidence="2 3">
    <name type="scientific">Nakamurella alba</name>
    <dbReference type="NCBI Taxonomy" id="2665158"/>
    <lineage>
        <taxon>Bacteria</taxon>
        <taxon>Bacillati</taxon>
        <taxon>Actinomycetota</taxon>
        <taxon>Actinomycetes</taxon>
        <taxon>Nakamurellales</taxon>
        <taxon>Nakamurellaceae</taxon>
        <taxon>Nakamurella</taxon>
    </lineage>
</organism>
<evidence type="ECO:0000313" key="3">
    <source>
        <dbReference type="Proteomes" id="UP000460221"/>
    </source>
</evidence>
<dbReference type="Pfam" id="PF01177">
    <property type="entry name" value="Asp_Glu_race"/>
    <property type="match status" value="1"/>
</dbReference>
<dbReference type="PANTHER" id="PTHR28047">
    <property type="entry name" value="PROTEIN DCG1"/>
    <property type="match status" value="1"/>
</dbReference>
<accession>A0A7K1FHJ8</accession>
<reference evidence="2 3" key="1">
    <citation type="submission" date="2019-11" db="EMBL/GenBank/DDBJ databases">
        <authorList>
            <person name="Jiang L.-Q."/>
        </authorList>
    </citation>
    <scope>NUCLEOTIDE SEQUENCE [LARGE SCALE GENOMIC DNA]</scope>
    <source>
        <strain evidence="2 3">YIM 132087</strain>
    </source>
</reference>
<keyword evidence="3" id="KW-1185">Reference proteome</keyword>
<dbReference type="InterPro" id="IPR053714">
    <property type="entry name" value="Iso_Racemase_Enz_sf"/>
</dbReference>
<proteinExistence type="inferred from homology"/>
<dbReference type="Gene3D" id="3.40.50.12500">
    <property type="match status" value="1"/>
</dbReference>